<dbReference type="PANTHER" id="PTHR13060">
    <property type="entry name" value="SGT1 PROTEIN HSGT1 SUPPRESSOR OF GCR2"/>
    <property type="match status" value="1"/>
</dbReference>
<evidence type="ECO:0000256" key="1">
    <source>
        <dbReference type="SAM" id="MobiDB-lite"/>
    </source>
</evidence>
<evidence type="ECO:0000313" key="3">
    <source>
        <dbReference type="Proteomes" id="UP001431209"/>
    </source>
</evidence>
<feature type="region of interest" description="Disordered" evidence="1">
    <location>
        <begin position="378"/>
        <end position="402"/>
    </location>
</feature>
<reference evidence="2 3" key="1">
    <citation type="submission" date="2024-03" db="EMBL/GenBank/DDBJ databases">
        <title>The Acrasis kona genome and developmental transcriptomes reveal deep origins of eukaryotic multicellular pathways.</title>
        <authorList>
            <person name="Sheikh S."/>
            <person name="Fu C.-J."/>
            <person name="Brown M.W."/>
            <person name="Baldauf S.L."/>
        </authorList>
    </citation>
    <scope>NUCLEOTIDE SEQUENCE [LARGE SCALE GENOMIC DNA]</scope>
    <source>
        <strain evidence="2 3">ATCC MYA-3509</strain>
    </source>
</reference>
<name>A0AAW2YPU7_9EUKA</name>
<gene>
    <name evidence="2" type="ORF">AKO1_007644</name>
</gene>
<dbReference type="EMBL" id="JAOPGA020000568">
    <property type="protein sequence ID" value="KAL0479486.1"/>
    <property type="molecule type" value="Genomic_DNA"/>
</dbReference>
<dbReference type="GO" id="GO:0005634">
    <property type="term" value="C:nucleus"/>
    <property type="evidence" value="ECO:0007669"/>
    <property type="project" value="TreeGrafter"/>
</dbReference>
<dbReference type="AlphaFoldDB" id="A0AAW2YPU7"/>
<sequence>MKHLPQSLYTQPLPDVEAGLLLVCNHEVDTTAGPDVQKCIIDRTLLSIKHYRHRTSCYLPVNIIQLLQSNPQYISEAVKCFCSRDSTSMKYTTTMSQFGPLIKHQTHLVTMSRCQYAQLMSQKFSPPKCLSKEYSNHTKDISQDIGLKLSCGFEIMYQEAKNQKHYQEGFKTYVDKLSQLGYFKDEMEGSSLYKQLLENAKNEYSRSTGQVDTVQSKIDQILENNEPIQDQTNIKPDSDDWFVRGQPLHDYFSMKSQQMDEGQQEAKVDQVLKGMHNFLNAESSFEGVEEASMEQMMQKVFGGLDMRDLMDDDDDDDNNFQDEDGNITNMRKYMMAMDQELSGKRTFDEKEQEENSERDEFGDEYVMLKNILKSFKAQGGRTGPASNLLGSMGIDLPVDQDE</sequence>
<dbReference type="Pfam" id="PF07093">
    <property type="entry name" value="SGT1"/>
    <property type="match status" value="1"/>
</dbReference>
<proteinExistence type="predicted"/>
<dbReference type="InterPro" id="IPR010770">
    <property type="entry name" value="Ecd"/>
</dbReference>
<keyword evidence="3" id="KW-1185">Reference proteome</keyword>
<comment type="caution">
    <text evidence="2">The sequence shown here is derived from an EMBL/GenBank/DDBJ whole genome shotgun (WGS) entry which is preliminary data.</text>
</comment>
<protein>
    <submittedName>
        <fullName evidence="2">Uncharacterized protein</fullName>
    </submittedName>
</protein>
<evidence type="ECO:0000313" key="2">
    <source>
        <dbReference type="EMBL" id="KAL0479486.1"/>
    </source>
</evidence>
<accession>A0AAW2YPU7</accession>
<dbReference type="Proteomes" id="UP001431209">
    <property type="component" value="Unassembled WGS sequence"/>
</dbReference>
<dbReference type="PANTHER" id="PTHR13060:SF0">
    <property type="entry name" value="PROTEIN ECDYSONELESS HOMOLOG"/>
    <property type="match status" value="1"/>
</dbReference>
<organism evidence="2 3">
    <name type="scientific">Acrasis kona</name>
    <dbReference type="NCBI Taxonomy" id="1008807"/>
    <lineage>
        <taxon>Eukaryota</taxon>
        <taxon>Discoba</taxon>
        <taxon>Heterolobosea</taxon>
        <taxon>Tetramitia</taxon>
        <taxon>Eutetramitia</taxon>
        <taxon>Acrasidae</taxon>
        <taxon>Acrasis</taxon>
    </lineage>
</organism>